<dbReference type="RefSeq" id="WP_379765185.1">
    <property type="nucleotide sequence ID" value="NZ_JBHSMZ010000001.1"/>
</dbReference>
<feature type="transmembrane region" description="Helical" evidence="1">
    <location>
        <begin position="15"/>
        <end position="37"/>
    </location>
</feature>
<gene>
    <name evidence="2" type="ORF">ACFPO9_00060</name>
</gene>
<protein>
    <submittedName>
        <fullName evidence="2">Prepilin-type N-terminal cleavage/methylation domain-containing protein</fullName>
    </submittedName>
</protein>
<comment type="caution">
    <text evidence="2">The sequence shown here is derived from an EMBL/GenBank/DDBJ whole genome shotgun (WGS) entry which is preliminary data.</text>
</comment>
<reference evidence="3" key="1">
    <citation type="journal article" date="2019" name="Int. J. Syst. Evol. Microbiol.">
        <title>The Global Catalogue of Microorganisms (GCM) 10K type strain sequencing project: providing services to taxonomists for standard genome sequencing and annotation.</title>
        <authorList>
            <consortium name="The Broad Institute Genomics Platform"/>
            <consortium name="The Broad Institute Genome Sequencing Center for Infectious Disease"/>
            <person name="Wu L."/>
            <person name="Ma J."/>
        </authorList>
    </citation>
    <scope>NUCLEOTIDE SEQUENCE [LARGE SCALE GENOMIC DNA]</scope>
    <source>
        <strain evidence="3">CGMCC 4.5798</strain>
    </source>
</reference>
<evidence type="ECO:0000313" key="2">
    <source>
        <dbReference type="EMBL" id="MFC5546903.1"/>
    </source>
</evidence>
<dbReference type="InterPro" id="IPR012902">
    <property type="entry name" value="N_methyl_site"/>
</dbReference>
<name>A0ABW0RQK0_9BURK</name>
<dbReference type="Pfam" id="PF07963">
    <property type="entry name" value="N_methyl"/>
    <property type="match status" value="1"/>
</dbReference>
<evidence type="ECO:0000256" key="1">
    <source>
        <dbReference type="SAM" id="Phobius"/>
    </source>
</evidence>
<organism evidence="2 3">
    <name type="scientific">Massilia aerilata</name>
    <dbReference type="NCBI Taxonomy" id="453817"/>
    <lineage>
        <taxon>Bacteria</taxon>
        <taxon>Pseudomonadati</taxon>
        <taxon>Pseudomonadota</taxon>
        <taxon>Betaproteobacteria</taxon>
        <taxon>Burkholderiales</taxon>
        <taxon>Oxalobacteraceae</taxon>
        <taxon>Telluria group</taxon>
        <taxon>Massilia</taxon>
    </lineage>
</organism>
<evidence type="ECO:0000313" key="3">
    <source>
        <dbReference type="Proteomes" id="UP001596086"/>
    </source>
</evidence>
<dbReference type="EMBL" id="JBHSMZ010000001">
    <property type="protein sequence ID" value="MFC5546903.1"/>
    <property type="molecule type" value="Genomic_DNA"/>
</dbReference>
<keyword evidence="3" id="KW-1185">Reference proteome</keyword>
<dbReference type="Proteomes" id="UP001596086">
    <property type="component" value="Unassembled WGS sequence"/>
</dbReference>
<keyword evidence="1" id="KW-0472">Membrane</keyword>
<sequence>MTPARRLRRRAQQGFALVEALVAVALLAIGLIGMLGLQARSVSALEDSAMRTEATLAAESLLGIMATDQANLAAYAVAEGAAPGAQLKPWHDATKARIPSATIGVTVTPGAAAAGTRVDIRIAWTRKAGAANQHRVTSYIAGSKT</sequence>
<keyword evidence="1" id="KW-1133">Transmembrane helix</keyword>
<keyword evidence="1" id="KW-0812">Transmembrane</keyword>
<accession>A0ABW0RQK0</accession>
<proteinExistence type="predicted"/>